<dbReference type="Gene3D" id="1.50.10.140">
    <property type="match status" value="1"/>
</dbReference>
<keyword evidence="5" id="KW-1185">Reference proteome</keyword>
<dbReference type="InterPro" id="IPR016883">
    <property type="entry name" value="UCP028431"/>
</dbReference>
<evidence type="ECO:0000313" key="4">
    <source>
        <dbReference type="EMBL" id="QDU70688.1"/>
    </source>
</evidence>
<feature type="chain" id="PRO_5021806883" description="Glycoamylase-like domain-containing protein" evidence="2">
    <location>
        <begin position="22"/>
        <end position="449"/>
    </location>
</feature>
<dbReference type="KEGG" id="mcad:Pan265_05180"/>
<feature type="domain" description="Glycoamylase-like" evidence="3">
    <location>
        <begin position="197"/>
        <end position="404"/>
    </location>
</feature>
<dbReference type="Proteomes" id="UP000320386">
    <property type="component" value="Chromosome"/>
</dbReference>
<sequence precursor="true">MFRFACLIITLLLATAPVVNAQPADLTAEQDAFLDELSRRSFDFFWREANTHNGLIPDRAMADGSQGMDVSSIASVGYGLTAYVIGMERGWISRDQAYDRSLATLKFFRDEMEHVNGFYYHFVDMDTGERVWQCELSSIDTALLINGVLTVKAAFPGTELETVAQQLYDRVDWVWMMNGGETLTMGWKPETGFLKARWHDYNELMMLYLLGMGSQTHTLPPEAWHAWKRNRLVTYGGRTFLECPPLFTHQFSHAWFDFRDQRDDYADYWSNSVLATLAQQQFVADLASRFPRYGPDMWGLTAADGPDGYRVIGAPPAQGEIDGAVVPCAPAGSIPMAPDATIPALMKMKADYPRSFTTYGFVDAFNPHTDWYNQQVIGIDVGITLLMAENHRSGLVWKVFGKNPEVQRAMKLAGFRPLTDAEREHTSTVSIFTDQPLPPDQRNPKESRR</sequence>
<organism evidence="4 5">
    <name type="scientific">Mucisphaera calidilacus</name>
    <dbReference type="NCBI Taxonomy" id="2527982"/>
    <lineage>
        <taxon>Bacteria</taxon>
        <taxon>Pseudomonadati</taxon>
        <taxon>Planctomycetota</taxon>
        <taxon>Phycisphaerae</taxon>
        <taxon>Phycisphaerales</taxon>
        <taxon>Phycisphaeraceae</taxon>
        <taxon>Mucisphaera</taxon>
    </lineage>
</organism>
<dbReference type="PIRSF" id="PIRSF028431">
    <property type="entry name" value="UCP028431"/>
    <property type="match status" value="1"/>
</dbReference>
<dbReference type="InterPro" id="IPR019282">
    <property type="entry name" value="Glycoamylase-like_cons_dom"/>
</dbReference>
<feature type="region of interest" description="Disordered" evidence="1">
    <location>
        <begin position="424"/>
        <end position="449"/>
    </location>
</feature>
<evidence type="ECO:0000256" key="1">
    <source>
        <dbReference type="SAM" id="MobiDB-lite"/>
    </source>
</evidence>
<gene>
    <name evidence="4" type="ORF">Pan265_05180</name>
</gene>
<feature type="signal peptide" evidence="2">
    <location>
        <begin position="1"/>
        <end position="21"/>
    </location>
</feature>
<accession>A0A518BUN0</accession>
<keyword evidence="2" id="KW-0732">Signal</keyword>
<dbReference type="OrthoDB" id="5937621at2"/>
<evidence type="ECO:0000256" key="2">
    <source>
        <dbReference type="SAM" id="SignalP"/>
    </source>
</evidence>
<proteinExistence type="predicted"/>
<evidence type="ECO:0000313" key="5">
    <source>
        <dbReference type="Proteomes" id="UP000320386"/>
    </source>
</evidence>
<dbReference type="EMBL" id="CP036280">
    <property type="protein sequence ID" value="QDU70688.1"/>
    <property type="molecule type" value="Genomic_DNA"/>
</dbReference>
<evidence type="ECO:0000259" key="3">
    <source>
        <dbReference type="Pfam" id="PF10091"/>
    </source>
</evidence>
<dbReference type="AlphaFoldDB" id="A0A518BUN0"/>
<name>A0A518BUN0_9BACT</name>
<dbReference type="RefSeq" id="WP_145444841.1">
    <property type="nucleotide sequence ID" value="NZ_CP036280.1"/>
</dbReference>
<dbReference type="Pfam" id="PF10091">
    <property type="entry name" value="Glycoamylase"/>
    <property type="match status" value="1"/>
</dbReference>
<reference evidence="4 5" key="1">
    <citation type="submission" date="2019-02" db="EMBL/GenBank/DDBJ databases">
        <title>Deep-cultivation of Planctomycetes and their phenomic and genomic characterization uncovers novel biology.</title>
        <authorList>
            <person name="Wiegand S."/>
            <person name="Jogler M."/>
            <person name="Boedeker C."/>
            <person name="Pinto D."/>
            <person name="Vollmers J."/>
            <person name="Rivas-Marin E."/>
            <person name="Kohn T."/>
            <person name="Peeters S.H."/>
            <person name="Heuer A."/>
            <person name="Rast P."/>
            <person name="Oberbeckmann S."/>
            <person name="Bunk B."/>
            <person name="Jeske O."/>
            <person name="Meyerdierks A."/>
            <person name="Storesund J.E."/>
            <person name="Kallscheuer N."/>
            <person name="Luecker S."/>
            <person name="Lage O.M."/>
            <person name="Pohl T."/>
            <person name="Merkel B.J."/>
            <person name="Hornburger P."/>
            <person name="Mueller R.-W."/>
            <person name="Bruemmer F."/>
            <person name="Labrenz M."/>
            <person name="Spormann A.M."/>
            <person name="Op den Camp H."/>
            <person name="Overmann J."/>
            <person name="Amann R."/>
            <person name="Jetten M.S.M."/>
            <person name="Mascher T."/>
            <person name="Medema M.H."/>
            <person name="Devos D.P."/>
            <person name="Kaster A.-K."/>
            <person name="Ovreas L."/>
            <person name="Rohde M."/>
            <person name="Galperin M.Y."/>
            <person name="Jogler C."/>
        </authorList>
    </citation>
    <scope>NUCLEOTIDE SEQUENCE [LARGE SCALE GENOMIC DNA]</scope>
    <source>
        <strain evidence="4 5">Pan265</strain>
    </source>
</reference>
<protein>
    <recommendedName>
        <fullName evidence="3">Glycoamylase-like domain-containing protein</fullName>
    </recommendedName>
</protein>